<dbReference type="EMBL" id="BGZK01001242">
    <property type="protein sequence ID" value="GBP75260.1"/>
    <property type="molecule type" value="Genomic_DNA"/>
</dbReference>
<protein>
    <submittedName>
        <fullName evidence="2">Uncharacterized protein</fullName>
    </submittedName>
</protein>
<proteinExistence type="predicted"/>
<gene>
    <name evidence="2" type="ORF">EVAR_47296_1</name>
</gene>
<name>A0A4C1YJM9_EUMVA</name>
<accession>A0A4C1YJM9</accession>
<dbReference type="Proteomes" id="UP000299102">
    <property type="component" value="Unassembled WGS sequence"/>
</dbReference>
<dbReference type="AlphaFoldDB" id="A0A4C1YJM9"/>
<sequence>MRASERHASLPLGHAFSRGKRACDLSESGWWLMSAVHGHLQLQKGRQCIVRLLGSRNLIHQTSHPIPSHPPSMGKWTDGEASRPPELPLTRLNGPAEATASQCRAIYVNSFLWLRSGRVGLSLKGPGGNMNFWPPPEAFDKGRKPEARCISGPAQAGPGWRTPPRLYGQSDTEERYSENISRMSNNPFIVHLVFNFESGILVVQMERSHRDFPDIDNVRLSTT</sequence>
<keyword evidence="3" id="KW-1185">Reference proteome</keyword>
<feature type="region of interest" description="Disordered" evidence="1">
    <location>
        <begin position="61"/>
        <end position="85"/>
    </location>
</feature>
<organism evidence="2 3">
    <name type="scientific">Eumeta variegata</name>
    <name type="common">Bagworm moth</name>
    <name type="synonym">Eumeta japonica</name>
    <dbReference type="NCBI Taxonomy" id="151549"/>
    <lineage>
        <taxon>Eukaryota</taxon>
        <taxon>Metazoa</taxon>
        <taxon>Ecdysozoa</taxon>
        <taxon>Arthropoda</taxon>
        <taxon>Hexapoda</taxon>
        <taxon>Insecta</taxon>
        <taxon>Pterygota</taxon>
        <taxon>Neoptera</taxon>
        <taxon>Endopterygota</taxon>
        <taxon>Lepidoptera</taxon>
        <taxon>Glossata</taxon>
        <taxon>Ditrysia</taxon>
        <taxon>Tineoidea</taxon>
        <taxon>Psychidae</taxon>
        <taxon>Oiketicinae</taxon>
        <taxon>Eumeta</taxon>
    </lineage>
</organism>
<reference evidence="2 3" key="1">
    <citation type="journal article" date="2019" name="Commun. Biol.">
        <title>The bagworm genome reveals a unique fibroin gene that provides high tensile strength.</title>
        <authorList>
            <person name="Kono N."/>
            <person name="Nakamura H."/>
            <person name="Ohtoshi R."/>
            <person name="Tomita M."/>
            <person name="Numata K."/>
            <person name="Arakawa K."/>
        </authorList>
    </citation>
    <scope>NUCLEOTIDE SEQUENCE [LARGE SCALE GENOMIC DNA]</scope>
</reference>
<evidence type="ECO:0000256" key="1">
    <source>
        <dbReference type="SAM" id="MobiDB-lite"/>
    </source>
</evidence>
<evidence type="ECO:0000313" key="3">
    <source>
        <dbReference type="Proteomes" id="UP000299102"/>
    </source>
</evidence>
<evidence type="ECO:0000313" key="2">
    <source>
        <dbReference type="EMBL" id="GBP75260.1"/>
    </source>
</evidence>
<comment type="caution">
    <text evidence="2">The sequence shown here is derived from an EMBL/GenBank/DDBJ whole genome shotgun (WGS) entry which is preliminary data.</text>
</comment>